<dbReference type="Proteomes" id="UP000054097">
    <property type="component" value="Unassembled WGS sequence"/>
</dbReference>
<organism evidence="1 2">
    <name type="scientific">Serendipita vermifera MAFF 305830</name>
    <dbReference type="NCBI Taxonomy" id="933852"/>
    <lineage>
        <taxon>Eukaryota</taxon>
        <taxon>Fungi</taxon>
        <taxon>Dikarya</taxon>
        <taxon>Basidiomycota</taxon>
        <taxon>Agaricomycotina</taxon>
        <taxon>Agaricomycetes</taxon>
        <taxon>Sebacinales</taxon>
        <taxon>Serendipitaceae</taxon>
        <taxon>Serendipita</taxon>
    </lineage>
</organism>
<dbReference type="HOGENOM" id="CLU_877615_0_0_1"/>
<reference evidence="2" key="2">
    <citation type="submission" date="2015-01" db="EMBL/GenBank/DDBJ databases">
        <title>Evolutionary Origins and Diversification of the Mycorrhizal Mutualists.</title>
        <authorList>
            <consortium name="DOE Joint Genome Institute"/>
            <consortium name="Mycorrhizal Genomics Consortium"/>
            <person name="Kohler A."/>
            <person name="Kuo A."/>
            <person name="Nagy L.G."/>
            <person name="Floudas D."/>
            <person name="Copeland A."/>
            <person name="Barry K.W."/>
            <person name="Cichocki N."/>
            <person name="Veneault-Fourrey C."/>
            <person name="LaButti K."/>
            <person name="Lindquist E.A."/>
            <person name="Lipzen A."/>
            <person name="Lundell T."/>
            <person name="Morin E."/>
            <person name="Murat C."/>
            <person name="Riley R."/>
            <person name="Ohm R."/>
            <person name="Sun H."/>
            <person name="Tunlid A."/>
            <person name="Henrissat B."/>
            <person name="Grigoriev I.V."/>
            <person name="Hibbett D.S."/>
            <person name="Martin F."/>
        </authorList>
    </citation>
    <scope>NUCLEOTIDE SEQUENCE [LARGE SCALE GENOMIC DNA]</scope>
    <source>
        <strain evidence="2">MAFF 305830</strain>
    </source>
</reference>
<name>A0A0C3AKK0_SERVB</name>
<evidence type="ECO:0000313" key="2">
    <source>
        <dbReference type="Proteomes" id="UP000054097"/>
    </source>
</evidence>
<reference evidence="1 2" key="1">
    <citation type="submission" date="2014-04" db="EMBL/GenBank/DDBJ databases">
        <authorList>
            <consortium name="DOE Joint Genome Institute"/>
            <person name="Kuo A."/>
            <person name="Zuccaro A."/>
            <person name="Kohler A."/>
            <person name="Nagy L.G."/>
            <person name="Floudas D."/>
            <person name="Copeland A."/>
            <person name="Barry K.W."/>
            <person name="Cichocki N."/>
            <person name="Veneault-Fourrey C."/>
            <person name="LaButti K."/>
            <person name="Lindquist E.A."/>
            <person name="Lipzen A."/>
            <person name="Lundell T."/>
            <person name="Morin E."/>
            <person name="Murat C."/>
            <person name="Sun H."/>
            <person name="Tunlid A."/>
            <person name="Henrissat B."/>
            <person name="Grigoriev I.V."/>
            <person name="Hibbett D.S."/>
            <person name="Martin F."/>
            <person name="Nordberg H.P."/>
            <person name="Cantor M.N."/>
            <person name="Hua S.X."/>
        </authorList>
    </citation>
    <scope>NUCLEOTIDE SEQUENCE [LARGE SCALE GENOMIC DNA]</scope>
    <source>
        <strain evidence="1 2">MAFF 305830</strain>
    </source>
</reference>
<evidence type="ECO:0000313" key="1">
    <source>
        <dbReference type="EMBL" id="KIM25080.1"/>
    </source>
</evidence>
<protein>
    <recommendedName>
        <fullName evidence="3">F-box domain-containing protein</fullName>
    </recommendedName>
</protein>
<keyword evidence="2" id="KW-1185">Reference proteome</keyword>
<dbReference type="AlphaFoldDB" id="A0A0C3AKK0"/>
<dbReference type="EMBL" id="KN824317">
    <property type="protein sequence ID" value="KIM25080.1"/>
    <property type="molecule type" value="Genomic_DNA"/>
</dbReference>
<gene>
    <name evidence="1" type="ORF">M408DRAFT_10623</name>
</gene>
<sequence>MYSGHTYRRDVSNGVLGLQHLSPYPHPFESSIIRIPVEEQHRLAPDVPIEFLFPKVRALFAEYIEPFSTRLLDLFAKLTFLSLQLGKRNTVRSWLEKDDPARSHHIILQLPTLKTLHVELFRDQYEGIDFIEQWDMPLLAHVQLCIPSNTSWPTSPTTFFRHIGEKLKLLCISMTNDYVELPDGFWEMMPGLVYLGVTAFRPELDIPQPPHDHALRTLALLEEKEAMVEPRENASLLAGRWKMLDRISDSHTWEDLPSALWKPITSQDIELGFLHIHGGTHCWQCINLLHSACQRYGIRYEDRAGRPFSGLKAGVIE</sequence>
<evidence type="ECO:0008006" key="3">
    <source>
        <dbReference type="Google" id="ProtNLM"/>
    </source>
</evidence>
<accession>A0A0C3AKK0</accession>
<proteinExistence type="predicted"/>